<proteinExistence type="predicted"/>
<dbReference type="PANTHER" id="PTHR47708">
    <property type="match status" value="1"/>
</dbReference>
<protein>
    <submittedName>
        <fullName evidence="1">1044_t:CDS:1</fullName>
    </submittedName>
</protein>
<comment type="caution">
    <text evidence="1">The sequence shown here is derived from an EMBL/GenBank/DDBJ whole genome shotgun (WGS) entry which is preliminary data.</text>
</comment>
<reference evidence="1" key="1">
    <citation type="submission" date="2022-08" db="EMBL/GenBank/DDBJ databases">
        <authorList>
            <person name="Kallberg Y."/>
            <person name="Tangrot J."/>
            <person name="Rosling A."/>
        </authorList>
    </citation>
    <scope>NUCLEOTIDE SEQUENCE</scope>
    <source>
        <strain evidence="1">Wild A</strain>
    </source>
</reference>
<organism evidence="1 2">
    <name type="scientific">Funneliformis geosporum</name>
    <dbReference type="NCBI Taxonomy" id="1117311"/>
    <lineage>
        <taxon>Eukaryota</taxon>
        <taxon>Fungi</taxon>
        <taxon>Fungi incertae sedis</taxon>
        <taxon>Mucoromycota</taxon>
        <taxon>Glomeromycotina</taxon>
        <taxon>Glomeromycetes</taxon>
        <taxon>Glomerales</taxon>
        <taxon>Glomeraceae</taxon>
        <taxon>Funneliformis</taxon>
    </lineage>
</organism>
<keyword evidence="2" id="KW-1185">Reference proteome</keyword>
<dbReference type="OrthoDB" id="10265871at2759"/>
<sequence>ASVVGLSIITKTIIMLNQLGLGTFRNVNVEPLGAEHTYGPHARTQDTREVVLNLTAATCMAPGITGGGSGRPNPSPCLVHFSCLVPKGIVFAYLKTGNDAVIKTIQFEGPTNNDKNFENNVNVSGGTIKIPIIRLAWGRSGDKGDTCNI</sequence>
<feature type="non-terminal residue" evidence="1">
    <location>
        <position position="1"/>
    </location>
</feature>
<dbReference type="AlphaFoldDB" id="A0A9W4T7Q8"/>
<dbReference type="Proteomes" id="UP001153678">
    <property type="component" value="Unassembled WGS sequence"/>
</dbReference>
<evidence type="ECO:0000313" key="1">
    <source>
        <dbReference type="EMBL" id="CAI2195150.1"/>
    </source>
</evidence>
<accession>A0A9W4T7Q8</accession>
<evidence type="ECO:0000313" key="2">
    <source>
        <dbReference type="Proteomes" id="UP001153678"/>
    </source>
</evidence>
<gene>
    <name evidence="1" type="ORF">FWILDA_LOCUS16932</name>
</gene>
<feature type="non-terminal residue" evidence="1">
    <location>
        <position position="149"/>
    </location>
</feature>
<dbReference type="EMBL" id="CAMKVN010012006">
    <property type="protein sequence ID" value="CAI2195150.1"/>
    <property type="molecule type" value="Genomic_DNA"/>
</dbReference>
<name>A0A9W4T7Q8_9GLOM</name>
<dbReference type="PANTHER" id="PTHR47708:SF2">
    <property type="entry name" value="SI:CH73-132F6.5"/>
    <property type="match status" value="1"/>
</dbReference>